<dbReference type="RefSeq" id="WP_168052743.1">
    <property type="nucleotide sequence ID" value="NZ_JAAOZT010000002.1"/>
</dbReference>
<sequence length="305" mass="34520">MKTTDYYFSVLRVVPNVMRGERVNVGLVVFHPGGHDVTIHLHIIKDRLRALDPNLSAIKWDAWAMQAKESLTAIPVENRVHFLQTAFSPITTDTQTGWFKATSEEEVQDNIDGLLKRLVVSPQRVIRIENKGLPRTTKLQAELKNWFKAQKIMGKNMDDLSRSQIVSEYPVSLETDSYADFAFKNGALHVMETMDLRGVNYLSARLRNQAAFKSIVLDQAREVTQGGGQRIAVVSASDYSLVKPAIKMIERNADDVISMESQEDIDRLIRRLTEALHLTTQLSNPTLNLSHNKITDVAFNKMNPF</sequence>
<proteinExistence type="predicted"/>
<evidence type="ECO:0000313" key="2">
    <source>
        <dbReference type="Proteomes" id="UP000571084"/>
    </source>
</evidence>
<accession>A0A840RLW7</accession>
<gene>
    <name evidence="1" type="ORF">HNR39_000455</name>
</gene>
<protein>
    <recommendedName>
        <fullName evidence="3">DUF3037 domain-containing protein</fullName>
    </recommendedName>
</protein>
<reference evidence="1 2" key="1">
    <citation type="submission" date="2020-08" db="EMBL/GenBank/DDBJ databases">
        <title>Genomic Encyclopedia of Type Strains, Phase IV (KMG-IV): sequencing the most valuable type-strain genomes for metagenomic binning, comparative biology and taxonomic classification.</title>
        <authorList>
            <person name="Goeker M."/>
        </authorList>
    </citation>
    <scope>NUCLEOTIDE SEQUENCE [LARGE SCALE GENOMIC DNA]</scope>
    <source>
        <strain evidence="1 2">DSM 23240</strain>
    </source>
</reference>
<dbReference type="AlphaFoldDB" id="A0A840RLW7"/>
<name>A0A840RLW7_9BURK</name>
<organism evidence="1 2">
    <name type="scientific">Glaciimonas immobilis</name>
    <dbReference type="NCBI Taxonomy" id="728004"/>
    <lineage>
        <taxon>Bacteria</taxon>
        <taxon>Pseudomonadati</taxon>
        <taxon>Pseudomonadota</taxon>
        <taxon>Betaproteobacteria</taxon>
        <taxon>Burkholderiales</taxon>
        <taxon>Oxalobacteraceae</taxon>
        <taxon>Glaciimonas</taxon>
    </lineage>
</organism>
<keyword evidence="2" id="KW-1185">Reference proteome</keyword>
<dbReference type="EMBL" id="JACHHQ010000001">
    <property type="protein sequence ID" value="MBB5198645.1"/>
    <property type="molecule type" value="Genomic_DNA"/>
</dbReference>
<dbReference type="InterPro" id="IPR021398">
    <property type="entry name" value="DUF3037"/>
</dbReference>
<dbReference type="Proteomes" id="UP000571084">
    <property type="component" value="Unassembled WGS sequence"/>
</dbReference>
<evidence type="ECO:0000313" key="1">
    <source>
        <dbReference type="EMBL" id="MBB5198645.1"/>
    </source>
</evidence>
<comment type="caution">
    <text evidence="1">The sequence shown here is derived from an EMBL/GenBank/DDBJ whole genome shotgun (WGS) entry which is preliminary data.</text>
</comment>
<dbReference type="Pfam" id="PF11236">
    <property type="entry name" value="DUF3037"/>
    <property type="match status" value="1"/>
</dbReference>
<evidence type="ECO:0008006" key="3">
    <source>
        <dbReference type="Google" id="ProtNLM"/>
    </source>
</evidence>